<evidence type="ECO:0000313" key="3">
    <source>
        <dbReference type="Proteomes" id="UP001642484"/>
    </source>
</evidence>
<feature type="transmembrane region" description="Helical" evidence="1">
    <location>
        <begin position="187"/>
        <end position="206"/>
    </location>
</feature>
<sequence length="297" mass="33281">MRLFKKLLIRTASFARAKSSELPRDSLGHLFQSNRGQSGDASGDAMRECTSDIKCRTESLPSLLVQPPQRFLPELAGVEEEESEARLHYWGAILLLSPPMMAVMCESMRLCFYCAKHFHERNAYGQLVRNDDEASDLESPMVPIRTDHPFKGPNTCFIVPLLCYHLTCAGIVTLAIFSGWLSSEGGGLAWELWVLWQQLCLWNLFLQNLVRCLRVDSHALEASTCTTVLAYTAPFASEMADTMKDWVVTGICILHAETWIGFLIGAAIVGIEAAIRMGWIGKPPRVSYSFIFLLVTW</sequence>
<dbReference type="Proteomes" id="UP001642484">
    <property type="component" value="Unassembled WGS sequence"/>
</dbReference>
<reference evidence="2 3" key="1">
    <citation type="submission" date="2024-02" db="EMBL/GenBank/DDBJ databases">
        <authorList>
            <person name="Chen Y."/>
            <person name="Shah S."/>
            <person name="Dougan E. K."/>
            <person name="Thang M."/>
            <person name="Chan C."/>
        </authorList>
    </citation>
    <scope>NUCLEOTIDE SEQUENCE [LARGE SCALE GENOMIC DNA]</scope>
</reference>
<feature type="transmembrane region" description="Helical" evidence="1">
    <location>
        <begin position="157"/>
        <end position="181"/>
    </location>
</feature>
<accession>A0ABP0T2I9</accession>
<proteinExistence type="predicted"/>
<dbReference type="EMBL" id="CAXAMN010029083">
    <property type="protein sequence ID" value="CAK9118696.1"/>
    <property type="molecule type" value="Genomic_DNA"/>
</dbReference>
<evidence type="ECO:0000256" key="1">
    <source>
        <dbReference type="SAM" id="Phobius"/>
    </source>
</evidence>
<keyword evidence="1" id="KW-1133">Transmembrane helix</keyword>
<evidence type="ECO:0000313" key="2">
    <source>
        <dbReference type="EMBL" id="CAK9118696.1"/>
    </source>
</evidence>
<gene>
    <name evidence="2" type="ORF">CCMP2556_LOCUS55713</name>
</gene>
<organism evidence="2 3">
    <name type="scientific">Durusdinium trenchii</name>
    <dbReference type="NCBI Taxonomy" id="1381693"/>
    <lineage>
        <taxon>Eukaryota</taxon>
        <taxon>Sar</taxon>
        <taxon>Alveolata</taxon>
        <taxon>Dinophyceae</taxon>
        <taxon>Suessiales</taxon>
        <taxon>Symbiodiniaceae</taxon>
        <taxon>Durusdinium</taxon>
    </lineage>
</organism>
<name>A0ABP0T2I9_9DINO</name>
<keyword evidence="3" id="KW-1185">Reference proteome</keyword>
<protein>
    <submittedName>
        <fullName evidence="2">Uncharacterized protein</fullName>
    </submittedName>
</protein>
<keyword evidence="1" id="KW-0472">Membrane</keyword>
<keyword evidence="1" id="KW-0812">Transmembrane</keyword>
<feature type="transmembrane region" description="Helical" evidence="1">
    <location>
        <begin position="248"/>
        <end position="275"/>
    </location>
</feature>
<comment type="caution">
    <text evidence="2">The sequence shown here is derived from an EMBL/GenBank/DDBJ whole genome shotgun (WGS) entry which is preliminary data.</text>
</comment>